<organism evidence="1 2">
    <name type="scientific">Shouchella clausii</name>
    <name type="common">Alkalihalobacillus clausii</name>
    <dbReference type="NCBI Taxonomy" id="79880"/>
    <lineage>
        <taxon>Bacteria</taxon>
        <taxon>Bacillati</taxon>
        <taxon>Bacillota</taxon>
        <taxon>Bacilli</taxon>
        <taxon>Bacillales</taxon>
        <taxon>Bacillaceae</taxon>
        <taxon>Shouchella</taxon>
    </lineage>
</organism>
<gene>
    <name evidence="1" type="ORF">CHH61_02150</name>
</gene>
<protein>
    <submittedName>
        <fullName evidence="1">Uncharacterized protein</fullName>
    </submittedName>
</protein>
<name>A0A268S6E6_SHOCL</name>
<comment type="caution">
    <text evidence="1">The sequence shown here is derived from an EMBL/GenBank/DDBJ whole genome shotgun (WGS) entry which is preliminary data.</text>
</comment>
<sequence>MCFFPVVATNHTFLSPSHFFPAFAHKKTADVSLQSKKQGYHPAIAYKLKLLKPMQKHAYWVNKKNDAVEWLVA</sequence>
<dbReference type="EMBL" id="NPBS01000011">
    <property type="protein sequence ID" value="PAF27496.1"/>
    <property type="molecule type" value="Genomic_DNA"/>
</dbReference>
<evidence type="ECO:0000313" key="2">
    <source>
        <dbReference type="Proteomes" id="UP000216133"/>
    </source>
</evidence>
<reference evidence="1 2" key="1">
    <citation type="submission" date="2017-07" db="EMBL/GenBank/DDBJ databases">
        <title>Isolation and whole genome analysis of endospore-forming bacteria from heroin.</title>
        <authorList>
            <person name="Kalinowski J."/>
            <person name="Ahrens B."/>
            <person name="Al-Dilaimi A."/>
            <person name="Winkler A."/>
            <person name="Wibberg D."/>
            <person name="Schleenbecker U."/>
            <person name="Ruckert C."/>
            <person name="Wolfel R."/>
            <person name="Grass G."/>
        </authorList>
    </citation>
    <scope>NUCLEOTIDE SEQUENCE [LARGE SCALE GENOMIC DNA]</scope>
    <source>
        <strain evidence="1 2">7523-2</strain>
    </source>
</reference>
<dbReference type="Proteomes" id="UP000216133">
    <property type="component" value="Unassembled WGS sequence"/>
</dbReference>
<dbReference type="AlphaFoldDB" id="A0A268S6E6"/>
<evidence type="ECO:0000313" key="1">
    <source>
        <dbReference type="EMBL" id="PAF27496.1"/>
    </source>
</evidence>
<proteinExistence type="predicted"/>
<accession>A0A268S6E6</accession>